<dbReference type="InterPro" id="IPR013154">
    <property type="entry name" value="ADH-like_N"/>
</dbReference>
<dbReference type="InterPro" id="IPR036291">
    <property type="entry name" value="NAD(P)-bd_dom_sf"/>
</dbReference>
<evidence type="ECO:0000313" key="2">
    <source>
        <dbReference type="EMBL" id="KAF5787183.1"/>
    </source>
</evidence>
<feature type="domain" description="Enoyl reductase (ER)" evidence="1">
    <location>
        <begin position="48"/>
        <end position="371"/>
    </location>
</feature>
<keyword evidence="4" id="KW-1185">Reference proteome</keyword>
<dbReference type="SUPFAM" id="SSF50129">
    <property type="entry name" value="GroES-like"/>
    <property type="match status" value="1"/>
</dbReference>
<dbReference type="OrthoDB" id="48317at2759"/>
<dbReference type="SMART" id="SM00829">
    <property type="entry name" value="PKS_ER"/>
    <property type="match status" value="1"/>
</dbReference>
<dbReference type="PANTHER" id="PTHR43482">
    <property type="entry name" value="PROTEIN AST1-RELATED"/>
    <property type="match status" value="1"/>
</dbReference>
<dbReference type="CDD" id="cd05289">
    <property type="entry name" value="MDR_like_2"/>
    <property type="match status" value="1"/>
</dbReference>
<protein>
    <submittedName>
        <fullName evidence="2">GroES-like superfamily, polyketide synthase, enoylreductase domain-containing protein</fullName>
    </submittedName>
    <submittedName>
        <fullName evidence="3">Putative groES-like zinc-binding alcohol dehydrogenase family protein</fullName>
    </submittedName>
</protein>
<sequence length="374" mass="40668">MRSLFRSKQLQFSTTDNIKHLHSPSNKLGFGIRTVFTTSRAVLLPRFGSADVLEVRDDVRVPDLKPNEVLVRARAVSVNPLDTRMRAGYGRSLFESLLPLILGRDVSGEIAAVGHSVKTLKVGQEVFGALHPTAVRGTYTDYAILSEDQLTQKPATLSHVEASAIPFAALTAWRALKSTARITKGQRVLVVGGGGAVGYSAVQLAVAAGCAVSATCESESIDRLLAAGAEQALDYTSEDLEVTLKGQYNAVLDTIGIQQTERMGINLLKRGGHYMTLQGESASLADRYGLAIGLPTATAILLKKQLQYRLSHGIEYYWTYMRTDAEGLEEIHRLTAAGRLKVPVQKTFPITQVREAHDAKDKRTIPGKVVLELD</sequence>
<dbReference type="Gramene" id="mRNA:HanXRQr2_Chr10g0449921">
    <property type="protein sequence ID" value="mRNA:HanXRQr2_Chr10g0449921"/>
    <property type="gene ID" value="HanXRQr2_Chr10g0449921"/>
</dbReference>
<dbReference type="EMBL" id="MNCJ02000325">
    <property type="protein sequence ID" value="KAF5787183.1"/>
    <property type="molecule type" value="Genomic_DNA"/>
</dbReference>
<accession>A0A251TP40</accession>
<evidence type="ECO:0000313" key="3">
    <source>
        <dbReference type="EMBL" id="OTG11771.1"/>
    </source>
</evidence>
<reference evidence="2" key="3">
    <citation type="submission" date="2020-06" db="EMBL/GenBank/DDBJ databases">
        <title>Helianthus annuus Genome sequencing and assembly Release 2.</title>
        <authorList>
            <person name="Gouzy J."/>
            <person name="Langlade N."/>
            <person name="Munos S."/>
        </authorList>
    </citation>
    <scope>NUCLEOTIDE SEQUENCE</scope>
    <source>
        <tissue evidence="2">Leaves</tissue>
    </source>
</reference>
<organism evidence="3 4">
    <name type="scientific">Helianthus annuus</name>
    <name type="common">Common sunflower</name>
    <dbReference type="NCBI Taxonomy" id="4232"/>
    <lineage>
        <taxon>Eukaryota</taxon>
        <taxon>Viridiplantae</taxon>
        <taxon>Streptophyta</taxon>
        <taxon>Embryophyta</taxon>
        <taxon>Tracheophyta</taxon>
        <taxon>Spermatophyta</taxon>
        <taxon>Magnoliopsida</taxon>
        <taxon>eudicotyledons</taxon>
        <taxon>Gunneridae</taxon>
        <taxon>Pentapetalae</taxon>
        <taxon>asterids</taxon>
        <taxon>campanulids</taxon>
        <taxon>Asterales</taxon>
        <taxon>Asteraceae</taxon>
        <taxon>Asteroideae</taxon>
        <taxon>Heliantheae alliance</taxon>
        <taxon>Heliantheae</taxon>
        <taxon>Helianthus</taxon>
    </lineage>
</organism>
<dbReference type="STRING" id="4232.A0A251TP40"/>
<dbReference type="OMA" id="PVVPGWD"/>
<dbReference type="Pfam" id="PF13602">
    <property type="entry name" value="ADH_zinc_N_2"/>
    <property type="match status" value="1"/>
</dbReference>
<dbReference type="FunCoup" id="A0A251TP40">
    <property type="interactions" value="2864"/>
</dbReference>
<dbReference type="SUPFAM" id="SSF51735">
    <property type="entry name" value="NAD(P)-binding Rossmann-fold domains"/>
    <property type="match status" value="1"/>
</dbReference>
<dbReference type="AlphaFoldDB" id="A0A251TP40"/>
<dbReference type="GO" id="GO:0016491">
    <property type="term" value="F:oxidoreductase activity"/>
    <property type="evidence" value="ECO:0007669"/>
    <property type="project" value="InterPro"/>
</dbReference>
<dbReference type="InterPro" id="IPR052585">
    <property type="entry name" value="Lipid_raft_assoc_Zn_ADH"/>
</dbReference>
<dbReference type="Gene3D" id="3.40.50.720">
    <property type="entry name" value="NAD(P)-binding Rossmann-like Domain"/>
    <property type="match status" value="1"/>
</dbReference>
<reference evidence="2 4" key="1">
    <citation type="journal article" date="2017" name="Nature">
        <title>The sunflower genome provides insights into oil metabolism, flowering and Asterid evolution.</title>
        <authorList>
            <person name="Badouin H."/>
            <person name="Gouzy J."/>
            <person name="Grassa C.J."/>
            <person name="Murat F."/>
            <person name="Staton S.E."/>
            <person name="Cottret L."/>
            <person name="Lelandais-Briere C."/>
            <person name="Owens G.L."/>
            <person name="Carrere S."/>
            <person name="Mayjonade B."/>
            <person name="Legrand L."/>
            <person name="Gill N."/>
            <person name="Kane N.C."/>
            <person name="Bowers J.E."/>
            <person name="Hubner S."/>
            <person name="Bellec A."/>
            <person name="Berard A."/>
            <person name="Berges H."/>
            <person name="Blanchet N."/>
            <person name="Boniface M.C."/>
            <person name="Brunel D."/>
            <person name="Catrice O."/>
            <person name="Chaidir N."/>
            <person name="Claudel C."/>
            <person name="Donnadieu C."/>
            <person name="Faraut T."/>
            <person name="Fievet G."/>
            <person name="Helmstetter N."/>
            <person name="King M."/>
            <person name="Knapp S.J."/>
            <person name="Lai Z."/>
            <person name="Le Paslier M.C."/>
            <person name="Lippi Y."/>
            <person name="Lorenzon L."/>
            <person name="Mandel J.R."/>
            <person name="Marage G."/>
            <person name="Marchand G."/>
            <person name="Marquand E."/>
            <person name="Bret-Mestries E."/>
            <person name="Morien E."/>
            <person name="Nambeesan S."/>
            <person name="Nguyen T."/>
            <person name="Pegot-Espagnet P."/>
            <person name="Pouilly N."/>
            <person name="Raftis F."/>
            <person name="Sallet E."/>
            <person name="Schiex T."/>
            <person name="Thomas J."/>
            <person name="Vandecasteele C."/>
            <person name="Vares D."/>
            <person name="Vear F."/>
            <person name="Vautrin S."/>
            <person name="Crespi M."/>
            <person name="Mangin B."/>
            <person name="Burke J.M."/>
            <person name="Salse J."/>
            <person name="Munos S."/>
            <person name="Vincourt P."/>
            <person name="Rieseberg L.H."/>
            <person name="Langlade N.B."/>
        </authorList>
    </citation>
    <scope>NUCLEOTIDE SEQUENCE [LARGE SCALE GENOMIC DNA]</scope>
    <source>
        <strain evidence="4">cv. SF193</strain>
        <tissue evidence="2">Leaves</tissue>
    </source>
</reference>
<dbReference type="InParanoid" id="A0A251TP40"/>
<gene>
    <name evidence="3" type="ORF">HannXRQ_Chr10g0302461</name>
    <name evidence="2" type="ORF">HanXRQr2_Chr10g0449921</name>
</gene>
<evidence type="ECO:0000259" key="1">
    <source>
        <dbReference type="SMART" id="SM00829"/>
    </source>
</evidence>
<proteinExistence type="predicted"/>
<dbReference type="InterPro" id="IPR011032">
    <property type="entry name" value="GroES-like_sf"/>
</dbReference>
<dbReference type="PANTHER" id="PTHR43482:SF1">
    <property type="entry name" value="PROTEIN AST1-RELATED"/>
    <property type="match status" value="1"/>
</dbReference>
<dbReference type="Gene3D" id="3.90.180.10">
    <property type="entry name" value="Medium-chain alcohol dehydrogenases, catalytic domain"/>
    <property type="match status" value="1"/>
</dbReference>
<dbReference type="EMBL" id="CM007899">
    <property type="protein sequence ID" value="OTG11771.1"/>
    <property type="molecule type" value="Genomic_DNA"/>
</dbReference>
<reference evidence="3" key="2">
    <citation type="submission" date="2017-02" db="EMBL/GenBank/DDBJ databases">
        <title>Sunflower complete genome.</title>
        <authorList>
            <person name="Langlade N."/>
            <person name="Munos S."/>
        </authorList>
    </citation>
    <scope>NUCLEOTIDE SEQUENCE [LARGE SCALE GENOMIC DNA]</scope>
    <source>
        <tissue evidence="3">Leaves</tissue>
    </source>
</reference>
<name>A0A251TP40_HELAN</name>
<dbReference type="InterPro" id="IPR020843">
    <property type="entry name" value="ER"/>
</dbReference>
<dbReference type="Proteomes" id="UP000215914">
    <property type="component" value="Chromosome 10"/>
</dbReference>
<dbReference type="Pfam" id="PF08240">
    <property type="entry name" value="ADH_N"/>
    <property type="match status" value="1"/>
</dbReference>
<evidence type="ECO:0000313" key="4">
    <source>
        <dbReference type="Proteomes" id="UP000215914"/>
    </source>
</evidence>